<feature type="coiled-coil region" evidence="2">
    <location>
        <begin position="127"/>
        <end position="255"/>
    </location>
</feature>
<dbReference type="InterPro" id="IPR058792">
    <property type="entry name" value="Beta-barrel_RND_2"/>
</dbReference>
<evidence type="ECO:0000256" key="2">
    <source>
        <dbReference type="SAM" id="Coils"/>
    </source>
</evidence>
<dbReference type="NCBIfam" id="TIGR01730">
    <property type="entry name" value="RND_mfp"/>
    <property type="match status" value="1"/>
</dbReference>
<gene>
    <name evidence="4" type="ORF">RZ517_04555</name>
</gene>
<comment type="similarity">
    <text evidence="1">Belongs to the membrane fusion protein (MFP) (TC 8.A.1) family.</text>
</comment>
<feature type="domain" description="CusB-like beta-barrel" evidence="3">
    <location>
        <begin position="294"/>
        <end position="362"/>
    </location>
</feature>
<dbReference type="Gene3D" id="2.40.30.170">
    <property type="match status" value="1"/>
</dbReference>
<proteinExistence type="inferred from homology"/>
<reference evidence="4 5" key="1">
    <citation type="submission" date="2023-10" db="EMBL/GenBank/DDBJ databases">
        <title>Roseovarius strain S88 nov., isolated from a marine algae.</title>
        <authorList>
            <person name="Lee M.W."/>
            <person name="Lee J.K."/>
            <person name="Kim J.M."/>
            <person name="Choi D.G."/>
            <person name="Baek J.H."/>
            <person name="Bayburt H."/>
            <person name="Jung J.J."/>
            <person name="Han D.M."/>
            <person name="Jeon C.O."/>
        </authorList>
    </citation>
    <scope>NUCLEOTIDE SEQUENCE [LARGE SCALE GENOMIC DNA]</scope>
    <source>
        <strain evidence="4 5">S88</strain>
    </source>
</reference>
<sequence length="442" mass="46357">MRLFSIFAAIVVGALIYGFVLERDKIAALFAADRSAESTANTKAAGEDVPTQGNPGANAVRVVAVRSTARRVDTSVVVRGQTEADRQVELLAQTTGEVVSNPLKKGSFVEEGEILCRLGPGTRDATLAEAVARLAEARARVPSAEAQVPSAEASVEEARARVIEAKARLREAQINSNAASRLSEEGFASQTRVAQTEAEVEGARAQIVSAEAAFKAALSGLESAAAGIEAANAGVESARASVASAEKEIDNLTISAPFSGLLESDTAELGSLLQTGGLCATVIRLDPMVLVGFVNETQVNQVNSGAPAVAELSSRDQVEGQVVFVSRAADETTRTFRVEVEVPNPDYLLRDGQTAEIRIEAEGKEAHLLPQSALTLNDDGMLGVRVVTETSQAEFVPVRLLRDTPTGVLITGLPDAADVIIIGQEFVGDGVPVEPSFQELSQ</sequence>
<dbReference type="Gene3D" id="1.10.287.470">
    <property type="entry name" value="Helix hairpin bin"/>
    <property type="match status" value="3"/>
</dbReference>
<dbReference type="PANTHER" id="PTHR30469">
    <property type="entry name" value="MULTIDRUG RESISTANCE PROTEIN MDTA"/>
    <property type="match status" value="1"/>
</dbReference>
<dbReference type="Gene3D" id="2.40.420.20">
    <property type="match status" value="1"/>
</dbReference>
<protein>
    <submittedName>
        <fullName evidence="4">Efflux RND transporter periplasmic adaptor subunit</fullName>
    </submittedName>
</protein>
<evidence type="ECO:0000313" key="4">
    <source>
        <dbReference type="EMBL" id="WWR47455.1"/>
    </source>
</evidence>
<evidence type="ECO:0000256" key="1">
    <source>
        <dbReference type="ARBA" id="ARBA00009477"/>
    </source>
</evidence>
<dbReference type="InterPro" id="IPR006143">
    <property type="entry name" value="RND_pump_MFP"/>
</dbReference>
<dbReference type="EMBL" id="CP146069">
    <property type="protein sequence ID" value="WWR47455.1"/>
    <property type="molecule type" value="Genomic_DNA"/>
</dbReference>
<dbReference type="PANTHER" id="PTHR30469:SF29">
    <property type="entry name" value="BLR2860 PROTEIN"/>
    <property type="match status" value="1"/>
</dbReference>
<organism evidence="4 5">
    <name type="scientific">Roseovarius phycicola</name>
    <dbReference type="NCBI Taxonomy" id="3080976"/>
    <lineage>
        <taxon>Bacteria</taxon>
        <taxon>Pseudomonadati</taxon>
        <taxon>Pseudomonadota</taxon>
        <taxon>Alphaproteobacteria</taxon>
        <taxon>Rhodobacterales</taxon>
        <taxon>Roseobacteraceae</taxon>
        <taxon>Roseovarius</taxon>
    </lineage>
</organism>
<name>A0ABZ2HI90_9RHOB</name>
<evidence type="ECO:0000313" key="5">
    <source>
        <dbReference type="Proteomes" id="UP001364156"/>
    </source>
</evidence>
<dbReference type="SUPFAM" id="SSF111369">
    <property type="entry name" value="HlyD-like secretion proteins"/>
    <property type="match status" value="2"/>
</dbReference>
<keyword evidence="5" id="KW-1185">Reference proteome</keyword>
<dbReference type="Proteomes" id="UP001364156">
    <property type="component" value="Chromosome"/>
</dbReference>
<dbReference type="RefSeq" id="WP_338550279.1">
    <property type="nucleotide sequence ID" value="NZ_CP146069.1"/>
</dbReference>
<dbReference type="Pfam" id="PF25954">
    <property type="entry name" value="Beta-barrel_RND_2"/>
    <property type="match status" value="1"/>
</dbReference>
<dbReference type="Gene3D" id="2.40.50.100">
    <property type="match status" value="2"/>
</dbReference>
<keyword evidence="2" id="KW-0175">Coiled coil</keyword>
<accession>A0ABZ2HI90</accession>
<evidence type="ECO:0000259" key="3">
    <source>
        <dbReference type="Pfam" id="PF25954"/>
    </source>
</evidence>